<feature type="region of interest" description="Disordered" evidence="1">
    <location>
        <begin position="1"/>
        <end position="36"/>
    </location>
</feature>
<reference evidence="2" key="1">
    <citation type="submission" date="2015-04" db="UniProtKB">
        <authorList>
            <consortium name="EnsemblPlants"/>
        </authorList>
    </citation>
    <scope>IDENTIFICATION</scope>
    <source>
        <strain evidence="2">SL10</strain>
    </source>
</reference>
<protein>
    <submittedName>
        <fullName evidence="2">Uncharacterized protein</fullName>
    </submittedName>
</protein>
<evidence type="ECO:0000313" key="3">
    <source>
        <dbReference type="Proteomes" id="UP000006591"/>
    </source>
</evidence>
<evidence type="ECO:0000256" key="1">
    <source>
        <dbReference type="SAM" id="MobiDB-lite"/>
    </source>
</evidence>
<name>A0A0E0I9Q7_ORYNI</name>
<keyword evidence="3" id="KW-1185">Reference proteome</keyword>
<proteinExistence type="predicted"/>
<dbReference type="Proteomes" id="UP000006591">
    <property type="component" value="Chromosome 8"/>
</dbReference>
<accession>A0A0E0I9Q7</accession>
<dbReference type="AlphaFoldDB" id="A0A0E0I9Q7"/>
<reference evidence="2" key="2">
    <citation type="submission" date="2018-04" db="EMBL/GenBank/DDBJ databases">
        <title>OnivRS2 (Oryza nivara Reference Sequence Version 2).</title>
        <authorList>
            <person name="Zhang J."/>
            <person name="Kudrna D."/>
            <person name="Lee S."/>
            <person name="Talag J."/>
            <person name="Rajasekar S."/>
            <person name="Welchert J."/>
            <person name="Hsing Y.-I."/>
            <person name="Wing R.A."/>
        </authorList>
    </citation>
    <scope>NUCLEOTIDE SEQUENCE [LARGE SCALE GENOMIC DNA]</scope>
    <source>
        <strain evidence="2">SL10</strain>
    </source>
</reference>
<evidence type="ECO:0000313" key="2">
    <source>
        <dbReference type="EnsemblPlants" id="ONIVA08G09850.1"/>
    </source>
</evidence>
<dbReference type="EnsemblPlants" id="ONIVA08G09850.1">
    <property type="protein sequence ID" value="ONIVA08G09850.1"/>
    <property type="gene ID" value="ONIVA08G09850"/>
</dbReference>
<sequence>MQRRLRREWGGRWQRRRPSPPDLARRRAAAMASTDDGSGDFRQYGCFAATAIELKFVLN</sequence>
<organism evidence="2">
    <name type="scientific">Oryza nivara</name>
    <name type="common">Indian wild rice</name>
    <name type="synonym">Oryza sativa f. spontanea</name>
    <dbReference type="NCBI Taxonomy" id="4536"/>
    <lineage>
        <taxon>Eukaryota</taxon>
        <taxon>Viridiplantae</taxon>
        <taxon>Streptophyta</taxon>
        <taxon>Embryophyta</taxon>
        <taxon>Tracheophyta</taxon>
        <taxon>Spermatophyta</taxon>
        <taxon>Magnoliopsida</taxon>
        <taxon>Liliopsida</taxon>
        <taxon>Poales</taxon>
        <taxon>Poaceae</taxon>
        <taxon>BOP clade</taxon>
        <taxon>Oryzoideae</taxon>
        <taxon>Oryzeae</taxon>
        <taxon>Oryzinae</taxon>
        <taxon>Oryza</taxon>
    </lineage>
</organism>
<dbReference type="Gramene" id="ONIVA08G09850.1">
    <property type="protein sequence ID" value="ONIVA08G09850.1"/>
    <property type="gene ID" value="ONIVA08G09850"/>
</dbReference>
<dbReference type="HOGENOM" id="CLU_2964938_0_0_1"/>